<proteinExistence type="predicted"/>
<sequence length="100" mass="11707">MQNMLLPSKSFGMLSVKKCPYCSYTSSFSGSIKKHMAVHTGDRPYVCDTCQKSFTQKENLKRHLRVHSGERPYQCLICLKKFAQRINLRMHEMKHKKIIL</sequence>
<evidence type="ECO:0000313" key="13">
    <source>
        <dbReference type="Proteomes" id="UP000887013"/>
    </source>
</evidence>
<dbReference type="GO" id="GO:0005634">
    <property type="term" value="C:nucleus"/>
    <property type="evidence" value="ECO:0007669"/>
    <property type="project" value="UniProtKB-SubCell"/>
</dbReference>
<comment type="subcellular location">
    <subcellularLocation>
        <location evidence="1">Nucleus</location>
    </subcellularLocation>
</comment>
<keyword evidence="9" id="KW-0539">Nucleus</keyword>
<evidence type="ECO:0000256" key="7">
    <source>
        <dbReference type="ARBA" id="ARBA00023125"/>
    </source>
</evidence>
<dbReference type="PROSITE" id="PS00028">
    <property type="entry name" value="ZINC_FINGER_C2H2_1"/>
    <property type="match status" value="2"/>
</dbReference>
<evidence type="ECO:0000256" key="3">
    <source>
        <dbReference type="ARBA" id="ARBA00022737"/>
    </source>
</evidence>
<evidence type="ECO:0000256" key="2">
    <source>
        <dbReference type="ARBA" id="ARBA00022723"/>
    </source>
</evidence>
<dbReference type="AlphaFoldDB" id="A0A8X6QQW6"/>
<dbReference type="PANTHER" id="PTHR24394:SF44">
    <property type="entry name" value="ZINC FINGER PROTEIN 271-LIKE"/>
    <property type="match status" value="1"/>
</dbReference>
<dbReference type="FunFam" id="3.30.160.60:FF:002716">
    <property type="entry name" value="Zinc finger protein 212"/>
    <property type="match status" value="1"/>
</dbReference>
<organism evidence="12 13">
    <name type="scientific">Nephila pilipes</name>
    <name type="common">Giant wood spider</name>
    <name type="synonym">Nephila maculata</name>
    <dbReference type="NCBI Taxonomy" id="299642"/>
    <lineage>
        <taxon>Eukaryota</taxon>
        <taxon>Metazoa</taxon>
        <taxon>Ecdysozoa</taxon>
        <taxon>Arthropoda</taxon>
        <taxon>Chelicerata</taxon>
        <taxon>Arachnida</taxon>
        <taxon>Araneae</taxon>
        <taxon>Araneomorphae</taxon>
        <taxon>Entelegynae</taxon>
        <taxon>Araneoidea</taxon>
        <taxon>Nephilidae</taxon>
        <taxon>Nephila</taxon>
    </lineage>
</organism>
<dbReference type="SMART" id="SM00355">
    <property type="entry name" value="ZnF_C2H2"/>
    <property type="match status" value="3"/>
</dbReference>
<keyword evidence="8" id="KW-0804">Transcription</keyword>
<keyword evidence="4 10" id="KW-0863">Zinc-finger</keyword>
<evidence type="ECO:0000256" key="6">
    <source>
        <dbReference type="ARBA" id="ARBA00023015"/>
    </source>
</evidence>
<dbReference type="Proteomes" id="UP000887013">
    <property type="component" value="Unassembled WGS sequence"/>
</dbReference>
<feature type="domain" description="C2H2-type" evidence="11">
    <location>
        <begin position="17"/>
        <end position="44"/>
    </location>
</feature>
<keyword evidence="13" id="KW-1185">Reference proteome</keyword>
<keyword evidence="5" id="KW-0862">Zinc</keyword>
<keyword evidence="2" id="KW-0479">Metal-binding</keyword>
<dbReference type="Gene3D" id="3.30.160.60">
    <property type="entry name" value="Classic Zinc Finger"/>
    <property type="match status" value="3"/>
</dbReference>
<dbReference type="FunFam" id="3.30.160.60:FF:001289">
    <property type="entry name" value="Zinc finger protein 574"/>
    <property type="match status" value="1"/>
</dbReference>
<dbReference type="GO" id="GO:0008270">
    <property type="term" value="F:zinc ion binding"/>
    <property type="evidence" value="ECO:0007669"/>
    <property type="project" value="UniProtKB-KW"/>
</dbReference>
<accession>A0A8X6QQW6</accession>
<evidence type="ECO:0000256" key="1">
    <source>
        <dbReference type="ARBA" id="ARBA00004123"/>
    </source>
</evidence>
<evidence type="ECO:0000259" key="11">
    <source>
        <dbReference type="PROSITE" id="PS50157"/>
    </source>
</evidence>
<keyword evidence="7" id="KW-0238">DNA-binding</keyword>
<evidence type="ECO:0000256" key="5">
    <source>
        <dbReference type="ARBA" id="ARBA00022833"/>
    </source>
</evidence>
<keyword evidence="3" id="KW-0677">Repeat</keyword>
<evidence type="ECO:0000256" key="9">
    <source>
        <dbReference type="ARBA" id="ARBA00023242"/>
    </source>
</evidence>
<dbReference type="PROSITE" id="PS50157">
    <property type="entry name" value="ZINC_FINGER_C2H2_2"/>
    <property type="match status" value="3"/>
</dbReference>
<feature type="domain" description="C2H2-type" evidence="11">
    <location>
        <begin position="45"/>
        <end position="72"/>
    </location>
</feature>
<dbReference type="GO" id="GO:0003677">
    <property type="term" value="F:DNA binding"/>
    <property type="evidence" value="ECO:0007669"/>
    <property type="project" value="UniProtKB-KW"/>
</dbReference>
<name>A0A8X6QQW6_NEPPI</name>
<feature type="domain" description="C2H2-type" evidence="11">
    <location>
        <begin position="73"/>
        <end position="95"/>
    </location>
</feature>
<dbReference type="PANTHER" id="PTHR24394">
    <property type="entry name" value="ZINC FINGER PROTEIN"/>
    <property type="match status" value="1"/>
</dbReference>
<evidence type="ECO:0000256" key="8">
    <source>
        <dbReference type="ARBA" id="ARBA00023163"/>
    </source>
</evidence>
<evidence type="ECO:0000313" key="12">
    <source>
        <dbReference type="EMBL" id="GFU31962.1"/>
    </source>
</evidence>
<dbReference type="OrthoDB" id="6435168at2759"/>
<dbReference type="InterPro" id="IPR036236">
    <property type="entry name" value="Znf_C2H2_sf"/>
</dbReference>
<dbReference type="InterPro" id="IPR013087">
    <property type="entry name" value="Znf_C2H2_type"/>
</dbReference>
<dbReference type="SUPFAM" id="SSF57667">
    <property type="entry name" value="beta-beta-alpha zinc fingers"/>
    <property type="match status" value="2"/>
</dbReference>
<dbReference type="Pfam" id="PF13909">
    <property type="entry name" value="zf-H2C2_5"/>
    <property type="match status" value="1"/>
</dbReference>
<protein>
    <recommendedName>
        <fullName evidence="11">C2H2-type domain-containing protein</fullName>
    </recommendedName>
</protein>
<gene>
    <name evidence="12" type="ORF">NPIL_149081</name>
</gene>
<dbReference type="GO" id="GO:0000981">
    <property type="term" value="F:DNA-binding transcription factor activity, RNA polymerase II-specific"/>
    <property type="evidence" value="ECO:0007669"/>
    <property type="project" value="TreeGrafter"/>
</dbReference>
<evidence type="ECO:0000256" key="10">
    <source>
        <dbReference type="PROSITE-ProRule" id="PRU00042"/>
    </source>
</evidence>
<evidence type="ECO:0000256" key="4">
    <source>
        <dbReference type="ARBA" id="ARBA00022771"/>
    </source>
</evidence>
<reference evidence="12" key="1">
    <citation type="submission" date="2020-08" db="EMBL/GenBank/DDBJ databases">
        <title>Multicomponent nature underlies the extraordinary mechanical properties of spider dragline silk.</title>
        <authorList>
            <person name="Kono N."/>
            <person name="Nakamura H."/>
            <person name="Mori M."/>
            <person name="Yoshida Y."/>
            <person name="Ohtoshi R."/>
            <person name="Malay A.D."/>
            <person name="Moran D.A.P."/>
            <person name="Tomita M."/>
            <person name="Numata K."/>
            <person name="Arakawa K."/>
        </authorList>
    </citation>
    <scope>NUCLEOTIDE SEQUENCE</scope>
</reference>
<keyword evidence="6" id="KW-0805">Transcription regulation</keyword>
<comment type="caution">
    <text evidence="12">The sequence shown here is derived from an EMBL/GenBank/DDBJ whole genome shotgun (WGS) entry which is preliminary data.</text>
</comment>
<dbReference type="Pfam" id="PF00096">
    <property type="entry name" value="zf-C2H2"/>
    <property type="match status" value="2"/>
</dbReference>
<dbReference type="EMBL" id="BMAW01033804">
    <property type="protein sequence ID" value="GFU31962.1"/>
    <property type="molecule type" value="Genomic_DNA"/>
</dbReference>